<evidence type="ECO:0000256" key="1">
    <source>
        <dbReference type="SAM" id="SignalP"/>
    </source>
</evidence>
<dbReference type="PANTHER" id="PTHR46825:SF7">
    <property type="entry name" value="D-ALANYL-D-ALANINE CARBOXYPEPTIDASE"/>
    <property type="match status" value="1"/>
</dbReference>
<evidence type="ECO:0000313" key="3">
    <source>
        <dbReference type="EMBL" id="MBB4963335.1"/>
    </source>
</evidence>
<dbReference type="AlphaFoldDB" id="A0A7W7WTM7"/>
<feature type="domain" description="Beta-lactamase-related" evidence="2">
    <location>
        <begin position="40"/>
        <end position="351"/>
    </location>
</feature>
<dbReference type="EMBL" id="JACHJS010000001">
    <property type="protein sequence ID" value="MBB4963335.1"/>
    <property type="molecule type" value="Genomic_DNA"/>
</dbReference>
<proteinExistence type="predicted"/>
<evidence type="ECO:0000259" key="2">
    <source>
        <dbReference type="Pfam" id="PF00144"/>
    </source>
</evidence>
<evidence type="ECO:0000313" key="4">
    <source>
        <dbReference type="Proteomes" id="UP000542674"/>
    </source>
</evidence>
<dbReference type="RefSeq" id="WP_184666121.1">
    <property type="nucleotide sequence ID" value="NZ_BAABAI010000036.1"/>
</dbReference>
<gene>
    <name evidence="3" type="ORF">F4559_000694</name>
</gene>
<accession>A0A7W7WTM7</accession>
<dbReference type="InterPro" id="IPR012338">
    <property type="entry name" value="Beta-lactam/transpept-like"/>
</dbReference>
<dbReference type="InterPro" id="IPR050491">
    <property type="entry name" value="AmpC-like"/>
</dbReference>
<keyword evidence="4" id="KW-1185">Reference proteome</keyword>
<keyword evidence="3" id="KW-0645">Protease</keyword>
<feature type="signal peptide" evidence="1">
    <location>
        <begin position="1"/>
        <end position="24"/>
    </location>
</feature>
<feature type="chain" id="PRO_5031105148" evidence="1">
    <location>
        <begin position="25"/>
        <end position="357"/>
    </location>
</feature>
<comment type="caution">
    <text evidence="3">The sequence shown here is derived from an EMBL/GenBank/DDBJ whole genome shotgun (WGS) entry which is preliminary data.</text>
</comment>
<dbReference type="Proteomes" id="UP000542674">
    <property type="component" value="Unassembled WGS sequence"/>
</dbReference>
<reference evidence="3 4" key="1">
    <citation type="submission" date="2020-08" db="EMBL/GenBank/DDBJ databases">
        <title>Sequencing the genomes of 1000 actinobacteria strains.</title>
        <authorList>
            <person name="Klenk H.-P."/>
        </authorList>
    </citation>
    <scope>NUCLEOTIDE SEQUENCE [LARGE SCALE GENOMIC DNA]</scope>
    <source>
        <strain evidence="3 4">DSM 45084</strain>
    </source>
</reference>
<dbReference type="SUPFAM" id="SSF56601">
    <property type="entry name" value="beta-lactamase/transpeptidase-like"/>
    <property type="match status" value="1"/>
</dbReference>
<dbReference type="PANTHER" id="PTHR46825">
    <property type="entry name" value="D-ALANYL-D-ALANINE-CARBOXYPEPTIDASE/ENDOPEPTIDASE AMPH"/>
    <property type="match status" value="1"/>
</dbReference>
<protein>
    <submittedName>
        <fullName evidence="3">D-alanyl-D-alanine carboxypeptidase</fullName>
        <ecNumber evidence="3">3.4.16.4</ecNumber>
    </submittedName>
</protein>
<dbReference type="InterPro" id="IPR001466">
    <property type="entry name" value="Beta-lactam-related"/>
</dbReference>
<keyword evidence="3" id="KW-0121">Carboxypeptidase</keyword>
<name>A0A7W7WTM7_9PSEU</name>
<dbReference type="Gene3D" id="3.40.710.10">
    <property type="entry name" value="DD-peptidase/beta-lactamase superfamily"/>
    <property type="match status" value="1"/>
</dbReference>
<dbReference type="Pfam" id="PF00144">
    <property type="entry name" value="Beta-lactamase"/>
    <property type="match status" value="1"/>
</dbReference>
<keyword evidence="3" id="KW-0378">Hydrolase</keyword>
<dbReference type="GO" id="GO:0009002">
    <property type="term" value="F:serine-type D-Ala-D-Ala carboxypeptidase activity"/>
    <property type="evidence" value="ECO:0007669"/>
    <property type="project" value="UniProtKB-EC"/>
</dbReference>
<dbReference type="EC" id="3.4.16.4" evidence="3"/>
<keyword evidence="1" id="KW-0732">Signal</keyword>
<organism evidence="3 4">
    <name type="scientific">Saccharothrix violaceirubra</name>
    <dbReference type="NCBI Taxonomy" id="413306"/>
    <lineage>
        <taxon>Bacteria</taxon>
        <taxon>Bacillati</taxon>
        <taxon>Actinomycetota</taxon>
        <taxon>Actinomycetes</taxon>
        <taxon>Pseudonocardiales</taxon>
        <taxon>Pseudonocardiaceae</taxon>
        <taxon>Saccharothrix</taxon>
    </lineage>
</organism>
<sequence>MRKIVVAVAAIGLAATTTAGTATAAPDRIDRGVVQRALDNMARTGAQGVLLRVSDNGRSFTMRSGTARVDRPGPVPTNASFRVGSVTKTFVSTVVLQLVGEGRVDLDAPVSRYLPGLLPDGDRITVRQILQHTSGLYDYTRELSGDPAERFRHWDEIEPVEVSTSHPLDFQPGEKWAYSNTNYVVAGLLVTAVTGRWWGDEVERRIARPLGLRTTSAPGDRVDLPGPHAHGYTTWQGKTVDVTRLNPSVAGAAGSMVSTTADLDRFIDALLDGKLLKPAQQAELLKLTEVSSAYGLGIIAFGTSCGTIWGHSGGIDGFATLLYSSRDTKTRLALSANIAPEAGNADGWKEAVDEVFC</sequence>